<dbReference type="CDD" id="cd04187">
    <property type="entry name" value="DPM1_like_bac"/>
    <property type="match status" value="1"/>
</dbReference>
<evidence type="ECO:0000256" key="5">
    <source>
        <dbReference type="ARBA" id="ARBA00022989"/>
    </source>
</evidence>
<dbReference type="GO" id="GO:0016757">
    <property type="term" value="F:glycosyltransferase activity"/>
    <property type="evidence" value="ECO:0007669"/>
    <property type="project" value="UniProtKB-KW"/>
</dbReference>
<protein>
    <recommendedName>
        <fullName evidence="9">Glycosyltransferase 2-like domain-containing protein</fullName>
    </recommendedName>
</protein>
<feature type="compositionally biased region" description="Polar residues" evidence="7">
    <location>
        <begin position="312"/>
        <end position="337"/>
    </location>
</feature>
<feature type="domain" description="Glycosyltransferase 2-like" evidence="9">
    <location>
        <begin position="6"/>
        <end position="138"/>
    </location>
</feature>
<gene>
    <name evidence="10" type="ORF">HMPREF9624_01210</name>
</gene>
<dbReference type="RefSeq" id="WP_009536998.1">
    <property type="nucleotide sequence ID" value="NZ_JH414505.1"/>
</dbReference>
<evidence type="ECO:0000313" key="10">
    <source>
        <dbReference type="EMBL" id="EHL10532.1"/>
    </source>
</evidence>
<feature type="compositionally biased region" description="Polar residues" evidence="7">
    <location>
        <begin position="351"/>
        <end position="364"/>
    </location>
</feature>
<dbReference type="Gene3D" id="3.90.550.10">
    <property type="entry name" value="Spore Coat Polysaccharide Biosynthesis Protein SpsA, Chain A"/>
    <property type="match status" value="1"/>
</dbReference>
<dbReference type="GO" id="GO:0005886">
    <property type="term" value="C:plasma membrane"/>
    <property type="evidence" value="ECO:0007669"/>
    <property type="project" value="TreeGrafter"/>
</dbReference>
<dbReference type="Pfam" id="PF00535">
    <property type="entry name" value="Glycos_transf_2"/>
    <property type="match status" value="1"/>
</dbReference>
<evidence type="ECO:0000256" key="7">
    <source>
        <dbReference type="SAM" id="MobiDB-lite"/>
    </source>
</evidence>
<evidence type="ECO:0000256" key="1">
    <source>
        <dbReference type="ARBA" id="ARBA00004141"/>
    </source>
</evidence>
<feature type="transmembrane region" description="Helical" evidence="8">
    <location>
        <begin position="231"/>
        <end position="253"/>
    </location>
</feature>
<evidence type="ECO:0000256" key="6">
    <source>
        <dbReference type="ARBA" id="ARBA00023136"/>
    </source>
</evidence>
<feature type="region of interest" description="Disordered" evidence="7">
    <location>
        <begin position="312"/>
        <end position="364"/>
    </location>
</feature>
<dbReference type="InterPro" id="IPR029044">
    <property type="entry name" value="Nucleotide-diphossugar_trans"/>
</dbReference>
<comment type="subcellular location">
    <subcellularLocation>
        <location evidence="1">Membrane</location>
        <topology evidence="1">Multi-pass membrane protein</topology>
    </subcellularLocation>
</comment>
<keyword evidence="3" id="KW-0808">Transferase</keyword>
<dbReference type="PANTHER" id="PTHR48090:SF1">
    <property type="entry name" value="PROPHAGE BACTOPRENOL GLUCOSYL TRANSFERASE HOMOLOG"/>
    <property type="match status" value="1"/>
</dbReference>
<dbReference type="SUPFAM" id="SSF53448">
    <property type="entry name" value="Nucleotide-diphospho-sugar transferases"/>
    <property type="match status" value="1"/>
</dbReference>
<name>G9WWC6_9FIRM</name>
<evidence type="ECO:0000256" key="2">
    <source>
        <dbReference type="ARBA" id="ARBA00022676"/>
    </source>
</evidence>
<keyword evidence="11" id="KW-1185">Reference proteome</keyword>
<dbReference type="InterPro" id="IPR050256">
    <property type="entry name" value="Glycosyltransferase_2"/>
</dbReference>
<dbReference type="PANTHER" id="PTHR48090">
    <property type="entry name" value="UNDECAPRENYL-PHOSPHATE 4-DEOXY-4-FORMAMIDO-L-ARABINOSE TRANSFERASE-RELATED"/>
    <property type="match status" value="1"/>
</dbReference>
<reference evidence="10 11" key="1">
    <citation type="submission" date="2011-08" db="EMBL/GenBank/DDBJ databases">
        <title>The Genome Sequence of Oribacterium sp. ACB7.</title>
        <authorList>
            <consortium name="The Broad Institute Genome Sequencing Platform"/>
            <person name="Earl A."/>
            <person name="Ward D."/>
            <person name="Feldgarden M."/>
            <person name="Gevers D."/>
            <person name="Sizova M."/>
            <person name="Hazen A."/>
            <person name="Epstein S."/>
            <person name="Young S.K."/>
            <person name="Zeng Q."/>
            <person name="Gargeya S."/>
            <person name="Fitzgerald M."/>
            <person name="Haas B."/>
            <person name="Abouelleil A."/>
            <person name="Alvarado L."/>
            <person name="Arachchi H.M."/>
            <person name="Berlin A."/>
            <person name="Brown A."/>
            <person name="Chapman S.B."/>
            <person name="Chen Z."/>
            <person name="Dunbar C."/>
            <person name="Freedman E."/>
            <person name="Gearin G."/>
            <person name="Gellesch M."/>
            <person name="Goldberg J."/>
            <person name="Griggs A."/>
            <person name="Gujja S."/>
            <person name="Heiman D."/>
            <person name="Howarth C."/>
            <person name="Larson L."/>
            <person name="Lui A."/>
            <person name="MacDonald P.J.P."/>
            <person name="Montmayeur A."/>
            <person name="Murphy C."/>
            <person name="Neiman D."/>
            <person name="Pearson M."/>
            <person name="Priest M."/>
            <person name="Roberts A."/>
            <person name="Saif S."/>
            <person name="Shea T."/>
            <person name="Shenoy N."/>
            <person name="Sisk P."/>
            <person name="Stolte C."/>
            <person name="Sykes S."/>
            <person name="Wortman J."/>
            <person name="Nusbaum C."/>
            <person name="Birren B."/>
        </authorList>
    </citation>
    <scope>NUCLEOTIDE SEQUENCE [LARGE SCALE GENOMIC DNA]</scope>
    <source>
        <strain evidence="10 11">ACB7</strain>
    </source>
</reference>
<evidence type="ECO:0000256" key="8">
    <source>
        <dbReference type="SAM" id="Phobius"/>
    </source>
</evidence>
<keyword evidence="2" id="KW-0328">Glycosyltransferase</keyword>
<evidence type="ECO:0000259" key="9">
    <source>
        <dbReference type="Pfam" id="PF00535"/>
    </source>
</evidence>
<keyword evidence="5 8" id="KW-1133">Transmembrane helix</keyword>
<proteinExistence type="predicted"/>
<dbReference type="PATRIC" id="fig|796944.3.peg.1950"/>
<dbReference type="HOGENOM" id="CLU_033536_0_1_9"/>
<accession>G9WWC6</accession>
<comment type="caution">
    <text evidence="10">The sequence shown here is derived from an EMBL/GenBank/DDBJ whole genome shotgun (WGS) entry which is preliminary data.</text>
</comment>
<evidence type="ECO:0000256" key="4">
    <source>
        <dbReference type="ARBA" id="ARBA00022692"/>
    </source>
</evidence>
<evidence type="ECO:0000313" key="11">
    <source>
        <dbReference type="Proteomes" id="UP000003527"/>
    </source>
</evidence>
<feature type="transmembrane region" description="Helical" evidence="8">
    <location>
        <begin position="265"/>
        <end position="291"/>
    </location>
</feature>
<keyword evidence="6 8" id="KW-0472">Membrane</keyword>
<dbReference type="Proteomes" id="UP000003527">
    <property type="component" value="Unassembled WGS sequence"/>
</dbReference>
<dbReference type="InterPro" id="IPR001173">
    <property type="entry name" value="Glyco_trans_2-like"/>
</dbReference>
<dbReference type="AlphaFoldDB" id="G9WWC6"/>
<keyword evidence="4 8" id="KW-0812">Transmembrane</keyword>
<dbReference type="EMBL" id="AFZD01000019">
    <property type="protein sequence ID" value="EHL10532.1"/>
    <property type="molecule type" value="Genomic_DNA"/>
</dbReference>
<sequence>MKKTISIVIPCYNEEENVVPLANALRTCFQEKLQNYKYELLFIDNDSQDKTRENLRALCKEDKGIKAIFNAKNFGQFNSPYYGMLQSTGDATILMAADFQDPVEMIPKFVEAWEEGYRIVIGVKTESNESKLMYALRGIYYKLIRKMSSVDQISQFTGFGLYDKGFISVMQSLDDPTPFLRGIVAELGYRRKDIPYTQPKRRAGVTHNNFYTLYDAAMLSFTSYTKVGLRLAVFFGGIFAGISMLVGLIYLIMKLIWWDRFPAGMAPMLIGMLFLGSVQIFFIGLLGEYILSINQRVMKRPLVVEEERLNFSSESPERNSSGQPEQAAGDSSISEQASGAPEEAIGEDSSSKQPVQNESTAEEV</sequence>
<evidence type="ECO:0000256" key="3">
    <source>
        <dbReference type="ARBA" id="ARBA00022679"/>
    </source>
</evidence>
<organism evidence="10 11">
    <name type="scientific">Oribacterium asaccharolyticum ACB7</name>
    <dbReference type="NCBI Taxonomy" id="796944"/>
    <lineage>
        <taxon>Bacteria</taxon>
        <taxon>Bacillati</taxon>
        <taxon>Bacillota</taxon>
        <taxon>Clostridia</taxon>
        <taxon>Lachnospirales</taxon>
        <taxon>Lachnospiraceae</taxon>
        <taxon>Oribacterium</taxon>
    </lineage>
</organism>